<dbReference type="EMBL" id="CP069041">
    <property type="protein sequence ID" value="QRD05684.1"/>
    <property type="molecule type" value="Genomic_DNA"/>
</dbReference>
<sequence>MATTKPDAAANRASTPQTPLGIHASTWPSRPLLRHLQHALCLDGGPSPTYAALQEIEALLPSPHPTAYLILTRFHRSAVTISKAD</sequence>
<dbReference type="VEuPathDB" id="FungiDB:JI435_059640"/>
<evidence type="ECO:0000256" key="1">
    <source>
        <dbReference type="SAM" id="MobiDB-lite"/>
    </source>
</evidence>
<dbReference type="Proteomes" id="UP000663193">
    <property type="component" value="Chromosome 19"/>
</dbReference>
<gene>
    <name evidence="2" type="ORF">JI435_059640</name>
</gene>
<name>A0A7U2NPG5_PHANO</name>
<reference evidence="3" key="1">
    <citation type="journal article" date="2021" name="BMC Genomics">
        <title>Chromosome-level genome assembly and manually-curated proteome of model necrotroph Parastagonospora nodorum Sn15 reveals a genome-wide trove of candidate effector homologs, and redundancy of virulence-related functions within an accessory chromosome.</title>
        <authorList>
            <person name="Bertazzoni S."/>
            <person name="Jones D.A.B."/>
            <person name="Phan H.T."/>
            <person name="Tan K.-C."/>
            <person name="Hane J.K."/>
        </authorList>
    </citation>
    <scope>NUCLEOTIDE SEQUENCE [LARGE SCALE GENOMIC DNA]</scope>
    <source>
        <strain evidence="3">SN15 / ATCC MYA-4574 / FGSC 10173)</strain>
    </source>
</reference>
<dbReference type="AlphaFoldDB" id="A0A7U2NPG5"/>
<organism evidence="2 3">
    <name type="scientific">Phaeosphaeria nodorum (strain SN15 / ATCC MYA-4574 / FGSC 10173)</name>
    <name type="common">Glume blotch fungus</name>
    <name type="synonym">Parastagonospora nodorum</name>
    <dbReference type="NCBI Taxonomy" id="321614"/>
    <lineage>
        <taxon>Eukaryota</taxon>
        <taxon>Fungi</taxon>
        <taxon>Dikarya</taxon>
        <taxon>Ascomycota</taxon>
        <taxon>Pezizomycotina</taxon>
        <taxon>Dothideomycetes</taxon>
        <taxon>Pleosporomycetidae</taxon>
        <taxon>Pleosporales</taxon>
        <taxon>Pleosporineae</taxon>
        <taxon>Phaeosphaeriaceae</taxon>
        <taxon>Parastagonospora</taxon>
    </lineage>
</organism>
<proteinExistence type="predicted"/>
<evidence type="ECO:0000313" key="2">
    <source>
        <dbReference type="EMBL" id="QRD05684.1"/>
    </source>
</evidence>
<accession>A0A7U2NPG5</accession>
<dbReference type="RefSeq" id="XP_001796353.1">
    <property type="nucleotide sequence ID" value="XM_001796301.1"/>
</dbReference>
<protein>
    <submittedName>
        <fullName evidence="2">Uncharacterized protein</fullName>
    </submittedName>
</protein>
<keyword evidence="3" id="KW-1185">Reference proteome</keyword>
<feature type="region of interest" description="Disordered" evidence="1">
    <location>
        <begin position="1"/>
        <end position="24"/>
    </location>
</feature>
<dbReference type="KEGG" id="pno:SNOG_05964"/>
<evidence type="ECO:0000313" key="3">
    <source>
        <dbReference type="Proteomes" id="UP000663193"/>
    </source>
</evidence>